<keyword evidence="8" id="KW-0808">Transferase</keyword>
<dbReference type="FunFam" id="1.10.287.130:FF:000002">
    <property type="entry name" value="Two-component osmosensing histidine kinase"/>
    <property type="match status" value="1"/>
</dbReference>
<evidence type="ECO:0000256" key="6">
    <source>
        <dbReference type="ARBA" id="ARBA00022475"/>
    </source>
</evidence>
<evidence type="ECO:0000256" key="18">
    <source>
        <dbReference type="ARBA" id="ARBA00068150"/>
    </source>
</evidence>
<protein>
    <recommendedName>
        <fullName evidence="19">Circadian input-output histidine kinase CikA</fullName>
        <ecNumber evidence="4">2.7.13.3</ecNumber>
    </recommendedName>
    <alternativeName>
        <fullName evidence="18">Sensory/regulatory protein RpfC</fullName>
    </alternativeName>
    <alternativeName>
        <fullName evidence="5">Stage 0 sporulation protein A homolog</fullName>
    </alternativeName>
</protein>
<dbReference type="SUPFAM" id="SSF55874">
    <property type="entry name" value="ATPase domain of HSP90 chaperone/DNA topoisomerase II/histidine kinase"/>
    <property type="match status" value="1"/>
</dbReference>
<accession>A0A0L6JVP4</accession>
<evidence type="ECO:0000256" key="9">
    <source>
        <dbReference type="ARBA" id="ARBA00022692"/>
    </source>
</evidence>
<dbReference type="InterPro" id="IPR005467">
    <property type="entry name" value="His_kinase_dom"/>
</dbReference>
<evidence type="ECO:0000256" key="7">
    <source>
        <dbReference type="ARBA" id="ARBA00022553"/>
    </source>
</evidence>
<keyword evidence="12" id="KW-0067">ATP-binding</keyword>
<dbReference type="EMBL" id="LGTC01000001">
    <property type="protein sequence ID" value="KNY29784.1"/>
    <property type="molecule type" value="Genomic_DNA"/>
</dbReference>
<dbReference type="Pfam" id="PF01627">
    <property type="entry name" value="Hpt"/>
    <property type="match status" value="1"/>
</dbReference>
<evidence type="ECO:0000256" key="5">
    <source>
        <dbReference type="ARBA" id="ARBA00018672"/>
    </source>
</evidence>
<dbReference type="InterPro" id="IPR003594">
    <property type="entry name" value="HATPase_dom"/>
</dbReference>
<evidence type="ECO:0000256" key="12">
    <source>
        <dbReference type="ARBA" id="ARBA00022840"/>
    </source>
</evidence>
<evidence type="ECO:0000256" key="20">
    <source>
        <dbReference type="PROSITE-ProRule" id="PRU00110"/>
    </source>
</evidence>
<dbReference type="Gene3D" id="3.30.565.10">
    <property type="entry name" value="Histidine kinase-like ATPase, C-terminal domain"/>
    <property type="match status" value="1"/>
</dbReference>
<dbReference type="Pfam" id="PF00072">
    <property type="entry name" value="Response_reg"/>
    <property type="match status" value="1"/>
</dbReference>
<feature type="domain" description="Histidine kinase" evidence="23">
    <location>
        <begin position="351"/>
        <end position="572"/>
    </location>
</feature>
<organism evidence="26 27">
    <name type="scientific">Pseudobacteroides cellulosolvens ATCC 35603 = DSM 2933</name>
    <dbReference type="NCBI Taxonomy" id="398512"/>
    <lineage>
        <taxon>Bacteria</taxon>
        <taxon>Bacillati</taxon>
        <taxon>Bacillota</taxon>
        <taxon>Clostridia</taxon>
        <taxon>Eubacteriales</taxon>
        <taxon>Oscillospiraceae</taxon>
        <taxon>Pseudobacteroides</taxon>
    </lineage>
</organism>
<evidence type="ECO:0000256" key="1">
    <source>
        <dbReference type="ARBA" id="ARBA00000085"/>
    </source>
</evidence>
<dbReference type="PROSITE" id="PS50109">
    <property type="entry name" value="HIS_KIN"/>
    <property type="match status" value="1"/>
</dbReference>
<evidence type="ECO:0000256" key="16">
    <source>
        <dbReference type="ARBA" id="ARBA00024867"/>
    </source>
</evidence>
<evidence type="ECO:0000256" key="4">
    <source>
        <dbReference type="ARBA" id="ARBA00012438"/>
    </source>
</evidence>
<evidence type="ECO:0000313" key="27">
    <source>
        <dbReference type="Proteomes" id="UP000036923"/>
    </source>
</evidence>
<feature type="modified residue" description="Phosphohistidine" evidence="20">
    <location>
        <position position="795"/>
    </location>
</feature>
<reference evidence="27" key="1">
    <citation type="submission" date="2015-07" db="EMBL/GenBank/DDBJ databases">
        <title>Near-Complete Genome Sequence of the Cellulolytic Bacterium Bacteroides (Pseudobacteroides) cellulosolvens ATCC 35603.</title>
        <authorList>
            <person name="Dassa B."/>
            <person name="Utturkar S.M."/>
            <person name="Klingeman D.M."/>
            <person name="Hurt R.A."/>
            <person name="Keller M."/>
            <person name="Xu J."/>
            <person name="Reddy Y.H.K."/>
            <person name="Borovok I."/>
            <person name="Grinberg I.R."/>
            <person name="Lamed R."/>
            <person name="Zhivin O."/>
            <person name="Bayer E.A."/>
            <person name="Brown S.D."/>
        </authorList>
    </citation>
    <scope>NUCLEOTIDE SEQUENCE [LARGE SCALE GENOMIC DNA]</scope>
    <source>
        <strain evidence="27">DSM 2933</strain>
    </source>
</reference>
<evidence type="ECO:0000256" key="15">
    <source>
        <dbReference type="ARBA" id="ARBA00023136"/>
    </source>
</evidence>
<dbReference type="GO" id="GO:0000155">
    <property type="term" value="F:phosphorelay sensor kinase activity"/>
    <property type="evidence" value="ECO:0007669"/>
    <property type="project" value="InterPro"/>
</dbReference>
<dbReference type="InterPro" id="IPR004358">
    <property type="entry name" value="Sig_transdc_His_kin-like_C"/>
</dbReference>
<gene>
    <name evidence="26" type="ORF">Bccel_5061</name>
</gene>
<dbReference type="InterPro" id="IPR036641">
    <property type="entry name" value="HPT_dom_sf"/>
</dbReference>
<evidence type="ECO:0000259" key="24">
    <source>
        <dbReference type="PROSITE" id="PS50110"/>
    </source>
</evidence>
<dbReference type="FunFam" id="3.30.565.10:FF:000010">
    <property type="entry name" value="Sensor histidine kinase RcsC"/>
    <property type="match status" value="1"/>
</dbReference>
<dbReference type="Pfam" id="PF00512">
    <property type="entry name" value="HisKA"/>
    <property type="match status" value="1"/>
</dbReference>
<dbReference type="SMART" id="SM00387">
    <property type="entry name" value="HATPase_c"/>
    <property type="match status" value="1"/>
</dbReference>
<dbReference type="AlphaFoldDB" id="A0A0L6JVP4"/>
<dbReference type="CDD" id="cd17546">
    <property type="entry name" value="REC_hyHK_CKI1_RcsC-like"/>
    <property type="match status" value="1"/>
</dbReference>
<comment type="catalytic activity">
    <reaction evidence="1">
        <text>ATP + protein L-histidine = ADP + protein N-phospho-L-histidine.</text>
        <dbReference type="EC" id="2.7.13.3"/>
    </reaction>
</comment>
<dbReference type="STRING" id="398512.Bccel_5061"/>
<dbReference type="SUPFAM" id="SSF47384">
    <property type="entry name" value="Homodimeric domain of signal transducing histidine kinase"/>
    <property type="match status" value="1"/>
</dbReference>
<dbReference type="PANTHER" id="PTHR45339:SF1">
    <property type="entry name" value="HYBRID SIGNAL TRANSDUCTION HISTIDINE KINASE J"/>
    <property type="match status" value="1"/>
</dbReference>
<evidence type="ECO:0000259" key="25">
    <source>
        <dbReference type="PROSITE" id="PS50894"/>
    </source>
</evidence>
<evidence type="ECO:0000256" key="17">
    <source>
        <dbReference type="ARBA" id="ARBA00064003"/>
    </source>
</evidence>
<dbReference type="Proteomes" id="UP000036923">
    <property type="component" value="Unassembled WGS sequence"/>
</dbReference>
<dbReference type="EC" id="2.7.13.3" evidence="4"/>
<evidence type="ECO:0000256" key="14">
    <source>
        <dbReference type="ARBA" id="ARBA00023012"/>
    </source>
</evidence>
<dbReference type="eggNOG" id="COG0642">
    <property type="taxonomic scope" value="Bacteria"/>
</dbReference>
<dbReference type="PATRIC" id="fig|398512.5.peg.5302"/>
<evidence type="ECO:0000256" key="8">
    <source>
        <dbReference type="ARBA" id="ARBA00022679"/>
    </source>
</evidence>
<evidence type="ECO:0000259" key="23">
    <source>
        <dbReference type="PROSITE" id="PS50109"/>
    </source>
</evidence>
<feature type="transmembrane region" description="Helical" evidence="22">
    <location>
        <begin position="248"/>
        <end position="269"/>
    </location>
</feature>
<evidence type="ECO:0000256" key="19">
    <source>
        <dbReference type="ARBA" id="ARBA00074306"/>
    </source>
</evidence>
<evidence type="ECO:0000256" key="22">
    <source>
        <dbReference type="SAM" id="Phobius"/>
    </source>
</evidence>
<dbReference type="Gene3D" id="1.20.120.160">
    <property type="entry name" value="HPT domain"/>
    <property type="match status" value="1"/>
</dbReference>
<dbReference type="GO" id="GO:0005886">
    <property type="term" value="C:plasma membrane"/>
    <property type="evidence" value="ECO:0007669"/>
    <property type="project" value="UniProtKB-SubCell"/>
</dbReference>
<comment type="subunit">
    <text evidence="17">At low DSF concentrations, interacts with RpfF.</text>
</comment>
<dbReference type="PROSITE" id="PS50894">
    <property type="entry name" value="HPT"/>
    <property type="match status" value="1"/>
</dbReference>
<evidence type="ECO:0000256" key="13">
    <source>
        <dbReference type="ARBA" id="ARBA00022989"/>
    </source>
</evidence>
<dbReference type="PANTHER" id="PTHR45339">
    <property type="entry name" value="HYBRID SIGNAL TRANSDUCTION HISTIDINE KINASE J"/>
    <property type="match status" value="1"/>
</dbReference>
<dbReference type="SMART" id="SM00448">
    <property type="entry name" value="REC"/>
    <property type="match status" value="1"/>
</dbReference>
<comment type="subcellular location">
    <subcellularLocation>
        <location evidence="2">Cell membrane</location>
        <topology evidence="2">Multi-pass membrane protein</topology>
    </subcellularLocation>
</comment>
<sequence length="941" mass="106745">MRYLTLVLFYLGNYNMCYSIIFINVEDGGYMKSKWVIRQSAISGIVLVVFFLIAIMLGWSILYMNSSIKAEQNAEKRRTEFKQLGINLADASDYLTDEARKFAVTCDINHLNRYWEEINVTRTRDKVISRLQELESPKEELELLAEAKKYSDELVETERRSMRLVMEALGKSQSKMVPEIATFQLSNEDKYLNRDNKLLKAIEIMNDARYDADKKSIMDPIDRFQEIMNSRLEAELESARKGTGRATALQVVLAFIIILAIAILIRILFRQVTFPIKNYTLMLRDFSFDKEEFCLIPQGTMELKMLANNFNELYESFQGELIRRRSAEETMKAARDEADFASRAKSEFLANMSHEIRTPLNSIIGYQYLLKNTNLNPKQAEYSDNIGMAAKNLLGIINEILDFSKIEAGRMVLDEVEFNLDSMIRELCIIVAMEAKRKGIDLGVSINPDVPKFLRGDITRLKQIILNLLSNGIKFTHEGSISVGVKLCQKDHDYAVIKFYVRDSGIGISDEQKKTLFQAFTQGDASTSRKYGGTGLGLAICKKIVELMGGEISVESQVGVGSIFSFTVRLKMVDSISQSYESLNPNIASELFKNKRILLVEDDTINLQMTKEIIESMGIKTDTVNSGPEAIKMVQQNKYEAVLMDIRMPEMDGYETTKHIRGLTEGRFVPIVALTADAVEGVDQKAVEAGMDGYLTKPLETIKLLEVLSGIMISEYRKHSEGNYNGLHRKNYLEKDKTLISDSLDYIGTIRRLGGSEHKYISLLKVYIENHKKDGAKIKDLISSGKPQELKEFVHTIKGSAANIGASSIKGILCKLENATINDNIEEVRSITSDLEVELKGVYERATQYIESFENIRRSKNERVGKACHASIGKDLEMLYKLLDEGDSTAKSLFNEKMCYLTEFLEIEDYNDLKEKITTYKFKDAALSVGRIMCNIKGILY</sequence>
<dbReference type="Gene3D" id="3.40.50.2300">
    <property type="match status" value="1"/>
</dbReference>
<feature type="modified residue" description="4-aspartylphosphate" evidence="21">
    <location>
        <position position="645"/>
    </location>
</feature>
<dbReference type="GO" id="GO:0005524">
    <property type="term" value="F:ATP binding"/>
    <property type="evidence" value="ECO:0007669"/>
    <property type="project" value="UniProtKB-KW"/>
</dbReference>
<keyword evidence="9 22" id="KW-0812">Transmembrane</keyword>
<dbReference type="eggNOG" id="COG2972">
    <property type="taxonomic scope" value="Bacteria"/>
</dbReference>
<dbReference type="Pfam" id="PF02518">
    <property type="entry name" value="HATPase_c"/>
    <property type="match status" value="1"/>
</dbReference>
<evidence type="ECO:0000256" key="3">
    <source>
        <dbReference type="ARBA" id="ARBA00006402"/>
    </source>
</evidence>
<comment type="caution">
    <text evidence="26">The sequence shown here is derived from an EMBL/GenBank/DDBJ whole genome shotgun (WGS) entry which is preliminary data.</text>
</comment>
<comment type="similarity">
    <text evidence="3">In the N-terminal section; belongs to the phytochrome family.</text>
</comment>
<name>A0A0L6JVP4_9FIRM</name>
<evidence type="ECO:0000256" key="10">
    <source>
        <dbReference type="ARBA" id="ARBA00022741"/>
    </source>
</evidence>
<keyword evidence="10" id="KW-0547">Nucleotide-binding</keyword>
<dbReference type="InterPro" id="IPR036097">
    <property type="entry name" value="HisK_dim/P_sf"/>
</dbReference>
<feature type="transmembrane region" description="Helical" evidence="22">
    <location>
        <begin position="41"/>
        <end position="62"/>
    </location>
</feature>
<keyword evidence="14" id="KW-0902">Two-component regulatory system</keyword>
<dbReference type="InterPro" id="IPR011006">
    <property type="entry name" value="CheY-like_superfamily"/>
</dbReference>
<dbReference type="InterPro" id="IPR036890">
    <property type="entry name" value="HATPase_C_sf"/>
</dbReference>
<dbReference type="PRINTS" id="PR00344">
    <property type="entry name" value="BCTRLSENSOR"/>
</dbReference>
<dbReference type="Gene3D" id="1.10.287.130">
    <property type="match status" value="1"/>
</dbReference>
<evidence type="ECO:0000256" key="21">
    <source>
        <dbReference type="PROSITE-ProRule" id="PRU00169"/>
    </source>
</evidence>
<keyword evidence="11 26" id="KW-0418">Kinase</keyword>
<dbReference type="InterPro" id="IPR003661">
    <property type="entry name" value="HisK_dim/P_dom"/>
</dbReference>
<evidence type="ECO:0000256" key="2">
    <source>
        <dbReference type="ARBA" id="ARBA00004651"/>
    </source>
</evidence>
<feature type="domain" description="HPt" evidence="25">
    <location>
        <begin position="756"/>
        <end position="853"/>
    </location>
</feature>
<dbReference type="SUPFAM" id="SSF52172">
    <property type="entry name" value="CheY-like"/>
    <property type="match status" value="1"/>
</dbReference>
<dbReference type="CDD" id="cd00082">
    <property type="entry name" value="HisKA"/>
    <property type="match status" value="1"/>
</dbReference>
<keyword evidence="27" id="KW-1185">Reference proteome</keyword>
<keyword evidence="7 21" id="KW-0597">Phosphoprotein</keyword>
<keyword evidence="15 22" id="KW-0472">Membrane</keyword>
<evidence type="ECO:0000256" key="11">
    <source>
        <dbReference type="ARBA" id="ARBA00022777"/>
    </source>
</evidence>
<proteinExistence type="inferred from homology"/>
<keyword evidence="6" id="KW-1003">Cell membrane</keyword>
<dbReference type="SUPFAM" id="SSF47226">
    <property type="entry name" value="Histidine-containing phosphotransfer domain, HPT domain"/>
    <property type="match status" value="1"/>
</dbReference>
<evidence type="ECO:0000313" key="26">
    <source>
        <dbReference type="EMBL" id="KNY29784.1"/>
    </source>
</evidence>
<feature type="domain" description="Response regulatory" evidence="24">
    <location>
        <begin position="596"/>
        <end position="712"/>
    </location>
</feature>
<dbReference type="CDD" id="cd16922">
    <property type="entry name" value="HATPase_EvgS-ArcB-TorS-like"/>
    <property type="match status" value="1"/>
</dbReference>
<dbReference type="InterPro" id="IPR001789">
    <property type="entry name" value="Sig_transdc_resp-reg_receiver"/>
</dbReference>
<dbReference type="SMART" id="SM00388">
    <property type="entry name" value="HisKA"/>
    <property type="match status" value="1"/>
</dbReference>
<comment type="function">
    <text evidence="16">May play the central regulatory role in sporulation. It may be an element of the effector pathway responsible for the activation of sporulation genes in response to nutritional stress. Spo0A may act in concert with spo0H (a sigma factor) to control the expression of some genes that are critical to the sporulation process.</text>
</comment>
<dbReference type="InterPro" id="IPR008207">
    <property type="entry name" value="Sig_transdc_His_kin_Hpt_dom"/>
</dbReference>
<dbReference type="PROSITE" id="PS50110">
    <property type="entry name" value="RESPONSE_REGULATORY"/>
    <property type="match status" value="1"/>
</dbReference>
<keyword evidence="13 22" id="KW-1133">Transmembrane helix</keyword>